<evidence type="ECO:0000313" key="2">
    <source>
        <dbReference type="Proteomes" id="UP000800094"/>
    </source>
</evidence>
<organism evidence="1 2">
    <name type="scientific">Trematosphaeria pertusa</name>
    <dbReference type="NCBI Taxonomy" id="390896"/>
    <lineage>
        <taxon>Eukaryota</taxon>
        <taxon>Fungi</taxon>
        <taxon>Dikarya</taxon>
        <taxon>Ascomycota</taxon>
        <taxon>Pezizomycotina</taxon>
        <taxon>Dothideomycetes</taxon>
        <taxon>Pleosporomycetidae</taxon>
        <taxon>Pleosporales</taxon>
        <taxon>Massarineae</taxon>
        <taxon>Trematosphaeriaceae</taxon>
        <taxon>Trematosphaeria</taxon>
    </lineage>
</organism>
<proteinExistence type="predicted"/>
<gene>
    <name evidence="1" type="ORF">BU26DRAFT_568239</name>
</gene>
<evidence type="ECO:0000313" key="1">
    <source>
        <dbReference type="EMBL" id="KAF2245682.1"/>
    </source>
</evidence>
<dbReference type="Proteomes" id="UP000800094">
    <property type="component" value="Unassembled WGS sequence"/>
</dbReference>
<protein>
    <submittedName>
        <fullName evidence="1">Uncharacterized protein</fullName>
    </submittedName>
</protein>
<sequence length="74" mass="8242">MASTSNHLNFNLPSPPLKVFGITSDGQHHSTLSTFEPCQVLLALKLIKYYDMSSTCQQHLTVSHPPSSFEPTWP</sequence>
<dbReference type="RefSeq" id="XP_033680686.1">
    <property type="nucleotide sequence ID" value="XM_033833751.1"/>
</dbReference>
<dbReference type="EMBL" id="ML987200">
    <property type="protein sequence ID" value="KAF2245682.1"/>
    <property type="molecule type" value="Genomic_DNA"/>
</dbReference>
<keyword evidence="2" id="KW-1185">Reference proteome</keyword>
<accession>A0A6A6I6V5</accession>
<name>A0A6A6I6V5_9PLEO</name>
<dbReference type="GeneID" id="54587081"/>
<reference evidence="1" key="1">
    <citation type="journal article" date="2020" name="Stud. Mycol.">
        <title>101 Dothideomycetes genomes: a test case for predicting lifestyles and emergence of pathogens.</title>
        <authorList>
            <person name="Haridas S."/>
            <person name="Albert R."/>
            <person name="Binder M."/>
            <person name="Bloem J."/>
            <person name="Labutti K."/>
            <person name="Salamov A."/>
            <person name="Andreopoulos B."/>
            <person name="Baker S."/>
            <person name="Barry K."/>
            <person name="Bills G."/>
            <person name="Bluhm B."/>
            <person name="Cannon C."/>
            <person name="Castanera R."/>
            <person name="Culley D."/>
            <person name="Daum C."/>
            <person name="Ezra D."/>
            <person name="Gonzalez J."/>
            <person name="Henrissat B."/>
            <person name="Kuo A."/>
            <person name="Liang C."/>
            <person name="Lipzen A."/>
            <person name="Lutzoni F."/>
            <person name="Magnuson J."/>
            <person name="Mondo S."/>
            <person name="Nolan M."/>
            <person name="Ohm R."/>
            <person name="Pangilinan J."/>
            <person name="Park H.-J."/>
            <person name="Ramirez L."/>
            <person name="Alfaro M."/>
            <person name="Sun H."/>
            <person name="Tritt A."/>
            <person name="Yoshinaga Y."/>
            <person name="Zwiers L.-H."/>
            <person name="Turgeon B."/>
            <person name="Goodwin S."/>
            <person name="Spatafora J."/>
            <person name="Crous P."/>
            <person name="Grigoriev I."/>
        </authorList>
    </citation>
    <scope>NUCLEOTIDE SEQUENCE</scope>
    <source>
        <strain evidence="1">CBS 122368</strain>
    </source>
</reference>
<dbReference type="AlphaFoldDB" id="A0A6A6I6V5"/>